<dbReference type="OrthoDB" id="9790372at2"/>
<dbReference type="InterPro" id="IPR003772">
    <property type="entry name" value="YceD"/>
</dbReference>
<dbReference type="EMBL" id="VIGC01000009">
    <property type="protein sequence ID" value="TQE96163.1"/>
    <property type="molecule type" value="Genomic_DNA"/>
</dbReference>
<evidence type="ECO:0000313" key="1">
    <source>
        <dbReference type="EMBL" id="TQE96163.1"/>
    </source>
</evidence>
<organism evidence="1 2">
    <name type="scientific">Litorilinea aerophila</name>
    <dbReference type="NCBI Taxonomy" id="1204385"/>
    <lineage>
        <taxon>Bacteria</taxon>
        <taxon>Bacillati</taxon>
        <taxon>Chloroflexota</taxon>
        <taxon>Caldilineae</taxon>
        <taxon>Caldilineales</taxon>
        <taxon>Caldilineaceae</taxon>
        <taxon>Litorilinea</taxon>
    </lineage>
</organism>
<name>A0A540VJ68_9CHLR</name>
<dbReference type="Pfam" id="PF02620">
    <property type="entry name" value="YceD"/>
    <property type="match status" value="1"/>
</dbReference>
<accession>A0A540VJ68</accession>
<dbReference type="Proteomes" id="UP000317371">
    <property type="component" value="Unassembled WGS sequence"/>
</dbReference>
<dbReference type="RefSeq" id="WP_141609716.1">
    <property type="nucleotide sequence ID" value="NZ_VIGC02000009.1"/>
</dbReference>
<dbReference type="AlphaFoldDB" id="A0A540VJ68"/>
<reference evidence="1 2" key="1">
    <citation type="submission" date="2019-06" db="EMBL/GenBank/DDBJ databases">
        <title>Genome sequence of Litorilinea aerophila BAA-2444.</title>
        <authorList>
            <person name="Maclea K.S."/>
            <person name="Maurais E.G."/>
            <person name="Iannazzi L.C."/>
        </authorList>
    </citation>
    <scope>NUCLEOTIDE SEQUENCE [LARGE SCALE GENOMIC DNA]</scope>
    <source>
        <strain evidence="1 2">ATCC BAA-2444</strain>
    </source>
</reference>
<comment type="caution">
    <text evidence="1">The sequence shown here is derived from an EMBL/GenBank/DDBJ whole genome shotgun (WGS) entry which is preliminary data.</text>
</comment>
<proteinExistence type="predicted"/>
<keyword evidence="2" id="KW-1185">Reference proteome</keyword>
<sequence length="196" mass="22420">MQFNVAQLLKEPTGSTRRYELVEDIRDIDPELELLGPLMGQVQLMRTHSGVLARGHLSTAVKVMCNRCLEPIAMAVRFDFEESFRPLTEVHTGRFILPQEFEGASEELEDEALLIDAHHILDISEVVRQNIWLALPMYPGCNWEGAGECPNWLNYQQDMRNVDVSLITEEEQEADTGSIDPRWAALLQLRSRLEDE</sequence>
<evidence type="ECO:0000313" key="2">
    <source>
        <dbReference type="Proteomes" id="UP000317371"/>
    </source>
</evidence>
<dbReference type="InParanoid" id="A0A540VJ68"/>
<gene>
    <name evidence="1" type="ORF">FKZ61_08750</name>
</gene>
<protein>
    <submittedName>
        <fullName evidence="1">DUF177 domain-containing protein</fullName>
    </submittedName>
</protein>